<accession>A0A9Q0K273</accession>
<evidence type="ECO:0000313" key="3">
    <source>
        <dbReference type="EMBL" id="KAJ4961099.1"/>
    </source>
</evidence>
<keyword evidence="4" id="KW-1185">Reference proteome</keyword>
<sequence>MTAIIILSTTGEVFAANIPAGKVDSMANWCSQTLEPNLCNSIMTPLKSGTSEQAMRLAIRFTLDKFNLAMSNIESILKTSNDSMTKVVLESCRRDYEMAIKDIKDSQKDNDIPLHFSAVIAMSQTCGDEMDARDLVIPFRDLTTNLNKLGGIVLALNSLR</sequence>
<dbReference type="Gene3D" id="1.20.140.40">
    <property type="entry name" value="Invertase/pectin methylesterase inhibitor family protein"/>
    <property type="match status" value="1"/>
</dbReference>
<dbReference type="AlphaFoldDB" id="A0A9Q0K273"/>
<proteinExistence type="predicted"/>
<organism evidence="3 4">
    <name type="scientific">Protea cynaroides</name>
    <dbReference type="NCBI Taxonomy" id="273540"/>
    <lineage>
        <taxon>Eukaryota</taxon>
        <taxon>Viridiplantae</taxon>
        <taxon>Streptophyta</taxon>
        <taxon>Embryophyta</taxon>
        <taxon>Tracheophyta</taxon>
        <taxon>Spermatophyta</taxon>
        <taxon>Magnoliopsida</taxon>
        <taxon>Proteales</taxon>
        <taxon>Proteaceae</taxon>
        <taxon>Protea</taxon>
    </lineage>
</organism>
<feature type="chain" id="PRO_5040353482" description="Pectinesterase inhibitor domain-containing protein" evidence="1">
    <location>
        <begin position="16"/>
        <end position="160"/>
    </location>
</feature>
<dbReference type="Proteomes" id="UP001141806">
    <property type="component" value="Unassembled WGS sequence"/>
</dbReference>
<keyword evidence="1" id="KW-0732">Signal</keyword>
<dbReference type="SUPFAM" id="SSF101148">
    <property type="entry name" value="Plant invertase/pectin methylesterase inhibitor"/>
    <property type="match status" value="1"/>
</dbReference>
<dbReference type="EMBL" id="JAMYWD010000009">
    <property type="protein sequence ID" value="KAJ4961099.1"/>
    <property type="molecule type" value="Genomic_DNA"/>
</dbReference>
<reference evidence="3" key="1">
    <citation type="journal article" date="2023" name="Plant J.">
        <title>The genome of the king protea, Protea cynaroides.</title>
        <authorList>
            <person name="Chang J."/>
            <person name="Duong T.A."/>
            <person name="Schoeman C."/>
            <person name="Ma X."/>
            <person name="Roodt D."/>
            <person name="Barker N."/>
            <person name="Li Z."/>
            <person name="Van de Peer Y."/>
            <person name="Mizrachi E."/>
        </authorList>
    </citation>
    <scope>NUCLEOTIDE SEQUENCE</scope>
    <source>
        <tissue evidence="3">Young leaves</tissue>
    </source>
</reference>
<dbReference type="InterPro" id="IPR035513">
    <property type="entry name" value="Invertase/methylesterase_inhib"/>
</dbReference>
<gene>
    <name evidence="3" type="ORF">NE237_021009</name>
</gene>
<feature type="signal peptide" evidence="1">
    <location>
        <begin position="1"/>
        <end position="15"/>
    </location>
</feature>
<dbReference type="InterPro" id="IPR006501">
    <property type="entry name" value="Pectinesterase_inhib_dom"/>
</dbReference>
<comment type="caution">
    <text evidence="3">The sequence shown here is derived from an EMBL/GenBank/DDBJ whole genome shotgun (WGS) entry which is preliminary data.</text>
</comment>
<evidence type="ECO:0000259" key="2">
    <source>
        <dbReference type="SMART" id="SM00856"/>
    </source>
</evidence>
<feature type="domain" description="Pectinesterase inhibitor" evidence="2">
    <location>
        <begin position="21"/>
        <end position="156"/>
    </location>
</feature>
<dbReference type="NCBIfam" id="TIGR01614">
    <property type="entry name" value="PME_inhib"/>
    <property type="match status" value="1"/>
</dbReference>
<protein>
    <recommendedName>
        <fullName evidence="2">Pectinesterase inhibitor domain-containing protein</fullName>
    </recommendedName>
</protein>
<evidence type="ECO:0000256" key="1">
    <source>
        <dbReference type="SAM" id="SignalP"/>
    </source>
</evidence>
<dbReference type="GO" id="GO:0004857">
    <property type="term" value="F:enzyme inhibitor activity"/>
    <property type="evidence" value="ECO:0007669"/>
    <property type="project" value="InterPro"/>
</dbReference>
<name>A0A9Q0K273_9MAGN</name>
<dbReference type="Pfam" id="PF04043">
    <property type="entry name" value="PMEI"/>
    <property type="match status" value="1"/>
</dbReference>
<dbReference type="SMART" id="SM00856">
    <property type="entry name" value="PMEI"/>
    <property type="match status" value="1"/>
</dbReference>
<evidence type="ECO:0000313" key="4">
    <source>
        <dbReference type="Proteomes" id="UP001141806"/>
    </source>
</evidence>